<feature type="region of interest" description="Disordered" evidence="11">
    <location>
        <begin position="425"/>
        <end position="490"/>
    </location>
</feature>
<keyword evidence="9" id="KW-0539">Nucleus</keyword>
<sequence>MKEKSKNAARTRREKENSEFYELAKLLPLPSAITSQLDKASIIRLTTSYLKMRVVFPEGLGESWGHVSRSTSLDGVTQELGSHLLQTLDGFIFVVAPDGKIMYISETASVHLGLSQVELTGNSIYEYIHPADHDEMTAVLTAHQPHHSHFVHEYEMERSFFLRMKCVLAKRNAGLTCGGYKVIHCSGYLKIRQYSLDMSPFDGCYQNVGLVAVGHSLPPSAVTEIKLHSNMFMFRASLDMKLIFLDSRYVLHDTLVCPPAVVTHSLKAYGVYMSGVAELTGYEPQDLIEKTLYHHVHSCDSFHLRCAHHLLLVKGQVTTKYYRFLAKPGGWVWVQSYATIVHNSRSSRPHCIVSVNYVLTHLEEFMLDWQLCLTVSELKQTLVEHYLASILHKHQQQGACKRFGSRGRREYKGLQLSLDQARSKASLPYSSSSTSLTEPCRTPKSRVTRPKTKARLSPYTQYPSFQTERSESDQESPWGSSPLTDSASPQLLEHSEGLDASCVYRQFSDPRSLCYSLSEEHHHNSSDGYTHLHSQGQGQSCERGRCEAGRYFLGAPPPGRDAWWGNTRSVLPLSKSSLEIHEGYDSSVPHITAIHSHHGRGGHWDEESVVSSPDGGSASDSGDRYHADHYRCSPQEPSKIETLIRATQQMIKEEESRLRKGPQEVPLGPANGLPKGPGPCFTPEYSQGPLPLQTVVCRGLSQVISLAPSPAPLSRLSSPAPEHLHKPKDYLQTDVSPLSLPLHHAFGRLGPCSSSPTSAPVLYPSHTHPRPYLDKHKSYSLTGYALEHLYDPESLRGYCTSTSTGPPHYDVTPHLRMAAEQTPGHKGTSVIISNGS</sequence>
<evidence type="ECO:0000256" key="2">
    <source>
        <dbReference type="ARBA" id="ARBA00022473"/>
    </source>
</evidence>
<proteinExistence type="predicted"/>
<dbReference type="InterPro" id="IPR013767">
    <property type="entry name" value="PAS_fold"/>
</dbReference>
<evidence type="ECO:0000259" key="13">
    <source>
        <dbReference type="PROSITE" id="PS50888"/>
    </source>
</evidence>
<dbReference type="Pfam" id="PF00989">
    <property type="entry name" value="PAS"/>
    <property type="match status" value="1"/>
</dbReference>
<dbReference type="PANTHER" id="PTHR23043">
    <property type="entry name" value="HYPOXIA-INDUCIBLE FACTOR 1 ALPHA"/>
    <property type="match status" value="1"/>
</dbReference>
<evidence type="ECO:0000259" key="12">
    <source>
        <dbReference type="PROSITE" id="PS50112"/>
    </source>
</evidence>
<evidence type="ECO:0000256" key="1">
    <source>
        <dbReference type="ARBA" id="ARBA00004123"/>
    </source>
</evidence>
<dbReference type="CDD" id="cd19738">
    <property type="entry name" value="bHLH-PAS_SIM1"/>
    <property type="match status" value="1"/>
</dbReference>
<dbReference type="Pfam" id="PF08447">
    <property type="entry name" value="PAS_3"/>
    <property type="match status" value="1"/>
</dbReference>
<keyword evidence="8" id="KW-0804">Transcription</keyword>
<evidence type="ECO:0000313" key="15">
    <source>
        <dbReference type="EMBL" id="KAK1894979.1"/>
    </source>
</evidence>
<gene>
    <name evidence="15" type="ORF">KUDE01_020435</name>
</gene>
<keyword evidence="7" id="KW-0238">DNA-binding</keyword>
<organism evidence="15 16">
    <name type="scientific">Dissostichus eleginoides</name>
    <name type="common">Patagonian toothfish</name>
    <name type="synonym">Dissostichus amissus</name>
    <dbReference type="NCBI Taxonomy" id="100907"/>
    <lineage>
        <taxon>Eukaryota</taxon>
        <taxon>Metazoa</taxon>
        <taxon>Chordata</taxon>
        <taxon>Craniata</taxon>
        <taxon>Vertebrata</taxon>
        <taxon>Euteleostomi</taxon>
        <taxon>Actinopterygii</taxon>
        <taxon>Neopterygii</taxon>
        <taxon>Teleostei</taxon>
        <taxon>Neoteleostei</taxon>
        <taxon>Acanthomorphata</taxon>
        <taxon>Eupercaria</taxon>
        <taxon>Perciformes</taxon>
        <taxon>Notothenioidei</taxon>
        <taxon>Nototheniidae</taxon>
        <taxon>Dissostichus</taxon>
    </lineage>
</organism>
<dbReference type="FunFam" id="4.10.280.10:FF:000007">
    <property type="entry name" value="single-minded homolog 1 isoform X1"/>
    <property type="match status" value="1"/>
</dbReference>
<dbReference type="FunFam" id="3.30.450.20:FF:000017">
    <property type="entry name" value="SIM bHLH transcription factor 2"/>
    <property type="match status" value="1"/>
</dbReference>
<dbReference type="GO" id="GO:0000977">
    <property type="term" value="F:RNA polymerase II transcription regulatory region sequence-specific DNA binding"/>
    <property type="evidence" value="ECO:0007669"/>
    <property type="project" value="TreeGrafter"/>
</dbReference>
<evidence type="ECO:0000256" key="4">
    <source>
        <dbReference type="ARBA" id="ARBA00022782"/>
    </source>
</evidence>
<dbReference type="SUPFAM" id="SSF55785">
    <property type="entry name" value="PYP-like sensor domain (PAS domain)"/>
    <property type="match status" value="2"/>
</dbReference>
<keyword evidence="3" id="KW-0677">Repeat</keyword>
<dbReference type="GO" id="GO:0005634">
    <property type="term" value="C:nucleus"/>
    <property type="evidence" value="ECO:0007669"/>
    <property type="project" value="UniProtKB-SubCell"/>
</dbReference>
<keyword evidence="6" id="KW-0805">Transcription regulation</keyword>
<dbReference type="InterPro" id="IPR036638">
    <property type="entry name" value="HLH_DNA-bd_sf"/>
</dbReference>
<dbReference type="InterPro" id="IPR010578">
    <property type="entry name" value="SIM_C"/>
</dbReference>
<dbReference type="PROSITE" id="PS51302">
    <property type="entry name" value="SIM_C"/>
    <property type="match status" value="1"/>
</dbReference>
<dbReference type="GO" id="GO:0000981">
    <property type="term" value="F:DNA-binding transcription factor activity, RNA polymerase II-specific"/>
    <property type="evidence" value="ECO:0007669"/>
    <property type="project" value="TreeGrafter"/>
</dbReference>
<dbReference type="InterPro" id="IPR035965">
    <property type="entry name" value="PAS-like_dom_sf"/>
</dbReference>
<comment type="subcellular location">
    <subcellularLocation>
        <location evidence="1">Nucleus</location>
    </subcellularLocation>
</comment>
<evidence type="ECO:0000256" key="3">
    <source>
        <dbReference type="ARBA" id="ARBA00022737"/>
    </source>
</evidence>
<dbReference type="PANTHER" id="PTHR23043:SF22">
    <property type="entry name" value="SINGLE-MINDED HOMOLOG 1"/>
    <property type="match status" value="1"/>
</dbReference>
<protein>
    <submittedName>
        <fullName evidence="15">Single-minded like 1-A</fullName>
    </submittedName>
</protein>
<name>A0AAD9FAV3_DISEL</name>
<feature type="compositionally biased region" description="Low complexity" evidence="11">
    <location>
        <begin position="425"/>
        <end position="435"/>
    </location>
</feature>
<feature type="compositionally biased region" description="Basic residues" evidence="11">
    <location>
        <begin position="443"/>
        <end position="454"/>
    </location>
</feature>
<evidence type="ECO:0000256" key="6">
    <source>
        <dbReference type="ARBA" id="ARBA00023015"/>
    </source>
</evidence>
<evidence type="ECO:0000256" key="5">
    <source>
        <dbReference type="ARBA" id="ARBA00022902"/>
    </source>
</evidence>
<dbReference type="GO" id="GO:0007399">
    <property type="term" value="P:nervous system development"/>
    <property type="evidence" value="ECO:0007669"/>
    <property type="project" value="UniProtKB-KW"/>
</dbReference>
<evidence type="ECO:0000256" key="10">
    <source>
        <dbReference type="ARBA" id="ARBA00037499"/>
    </source>
</evidence>
<dbReference type="SMART" id="SM00091">
    <property type="entry name" value="PAS"/>
    <property type="match status" value="2"/>
</dbReference>
<comment type="caution">
    <text evidence="15">The sequence shown here is derived from an EMBL/GenBank/DDBJ whole genome shotgun (WGS) entry which is preliminary data.</text>
</comment>
<dbReference type="SUPFAM" id="SSF47459">
    <property type="entry name" value="HLH, helix-loop-helix DNA-binding domain"/>
    <property type="match status" value="1"/>
</dbReference>
<dbReference type="PROSITE" id="PS50888">
    <property type="entry name" value="BHLH"/>
    <property type="match status" value="1"/>
</dbReference>
<keyword evidence="16" id="KW-1185">Reference proteome</keyword>
<comment type="function">
    <text evidence="10">Transcriptional factor that may have pleiotropic effects during embryogenesis and in the adult.</text>
</comment>
<dbReference type="InterPro" id="IPR000014">
    <property type="entry name" value="PAS"/>
</dbReference>
<dbReference type="SMART" id="SM00353">
    <property type="entry name" value="HLH"/>
    <property type="match status" value="1"/>
</dbReference>
<dbReference type="Pfam" id="PF06621">
    <property type="entry name" value="SIM_C"/>
    <property type="match status" value="1"/>
</dbReference>
<evidence type="ECO:0000256" key="7">
    <source>
        <dbReference type="ARBA" id="ARBA00023125"/>
    </source>
</evidence>
<feature type="domain" description="PAS" evidence="12">
    <location>
        <begin position="77"/>
        <end position="140"/>
    </location>
</feature>
<dbReference type="InterPro" id="IPR013655">
    <property type="entry name" value="PAS_fold_3"/>
</dbReference>
<dbReference type="Proteomes" id="UP001228049">
    <property type="component" value="Unassembled WGS sequence"/>
</dbReference>
<evidence type="ECO:0000256" key="8">
    <source>
        <dbReference type="ARBA" id="ARBA00023163"/>
    </source>
</evidence>
<feature type="compositionally biased region" description="Low complexity" evidence="11">
    <location>
        <begin position="609"/>
        <end position="620"/>
    </location>
</feature>
<dbReference type="InterPro" id="IPR011598">
    <property type="entry name" value="bHLH_dom"/>
</dbReference>
<keyword evidence="5" id="KW-0524">Neurogenesis</keyword>
<evidence type="ECO:0000256" key="11">
    <source>
        <dbReference type="SAM" id="MobiDB-lite"/>
    </source>
</evidence>
<keyword evidence="2" id="KW-0217">Developmental protein</keyword>
<dbReference type="SMART" id="SM00086">
    <property type="entry name" value="PAC"/>
    <property type="match status" value="1"/>
</dbReference>
<dbReference type="Pfam" id="PF23171">
    <property type="entry name" value="bHLH_HIF1A"/>
    <property type="match status" value="1"/>
</dbReference>
<feature type="compositionally biased region" description="Polar residues" evidence="11">
    <location>
        <begin position="475"/>
        <end position="489"/>
    </location>
</feature>
<evidence type="ECO:0000313" key="16">
    <source>
        <dbReference type="Proteomes" id="UP001228049"/>
    </source>
</evidence>
<feature type="compositionally biased region" description="Basic and acidic residues" evidence="11">
    <location>
        <begin position="621"/>
        <end position="631"/>
    </location>
</feature>
<dbReference type="InterPro" id="IPR001610">
    <property type="entry name" value="PAC"/>
</dbReference>
<dbReference type="CDD" id="cd00130">
    <property type="entry name" value="PAS"/>
    <property type="match status" value="2"/>
</dbReference>
<dbReference type="AlphaFoldDB" id="A0AAD9FAV3"/>
<dbReference type="PROSITE" id="PS50112">
    <property type="entry name" value="PAS"/>
    <property type="match status" value="1"/>
</dbReference>
<keyword evidence="4" id="KW-0221">Differentiation</keyword>
<feature type="domain" description="Single-minded C-terminal" evidence="14">
    <location>
        <begin position="410"/>
        <end position="836"/>
    </location>
</feature>
<dbReference type="Gene3D" id="3.30.450.20">
    <property type="entry name" value="PAS domain"/>
    <property type="match status" value="2"/>
</dbReference>
<reference evidence="15" key="1">
    <citation type="submission" date="2023-04" db="EMBL/GenBank/DDBJ databases">
        <title>Chromosome-level genome of Chaenocephalus aceratus.</title>
        <authorList>
            <person name="Park H."/>
        </authorList>
    </citation>
    <scope>NUCLEOTIDE SEQUENCE</scope>
    <source>
        <strain evidence="15">DE</strain>
        <tissue evidence="15">Muscle</tissue>
    </source>
</reference>
<evidence type="ECO:0000256" key="9">
    <source>
        <dbReference type="ARBA" id="ARBA00023242"/>
    </source>
</evidence>
<dbReference type="EMBL" id="JASDAP010000010">
    <property type="protein sequence ID" value="KAK1894979.1"/>
    <property type="molecule type" value="Genomic_DNA"/>
</dbReference>
<dbReference type="Gene3D" id="4.10.280.10">
    <property type="entry name" value="Helix-loop-helix DNA-binding domain"/>
    <property type="match status" value="1"/>
</dbReference>
<feature type="compositionally biased region" description="Polar residues" evidence="11">
    <location>
        <begin position="458"/>
        <end position="467"/>
    </location>
</feature>
<evidence type="ECO:0000259" key="14">
    <source>
        <dbReference type="PROSITE" id="PS51302"/>
    </source>
</evidence>
<feature type="region of interest" description="Disordered" evidence="11">
    <location>
        <begin position="597"/>
        <end position="633"/>
    </location>
</feature>
<dbReference type="GO" id="GO:0046983">
    <property type="term" value="F:protein dimerization activity"/>
    <property type="evidence" value="ECO:0007669"/>
    <property type="project" value="InterPro"/>
</dbReference>
<accession>A0AAD9FAV3</accession>
<feature type="domain" description="BHLH" evidence="13">
    <location>
        <begin position="1"/>
        <end position="53"/>
    </location>
</feature>
<dbReference type="GO" id="GO:0030154">
    <property type="term" value="P:cell differentiation"/>
    <property type="evidence" value="ECO:0007669"/>
    <property type="project" value="UniProtKB-KW"/>
</dbReference>